<reference evidence="1 2" key="1">
    <citation type="submission" date="2024-02" db="EMBL/GenBank/DDBJ databases">
        <title>Comparative Genomic Analysis of Flavobacterium Species Causing Columnaris Disease of Freshwater Fish in Thailand: Insights into Virulence and Resistance Mechanisms.</title>
        <authorList>
            <person name="Nguyen D."/>
            <person name="Chokmangmeepisarn P."/>
            <person name="Khianchaikhan K."/>
            <person name="Morishita M."/>
            <person name="Bunnoy A."/>
            <person name="Rodkhum C."/>
        </authorList>
    </citation>
    <scope>NUCLEOTIDE SEQUENCE [LARGE SCALE GENOMIC DNA]</scope>
    <source>
        <strain evidence="1 2">CNRT2201</strain>
    </source>
</reference>
<gene>
    <name evidence="1" type="ORF">V3I07_14130</name>
</gene>
<comment type="caution">
    <text evidence="1">The sequence shown here is derived from an EMBL/GenBank/DDBJ whole genome shotgun (WGS) entry which is preliminary data.</text>
</comment>
<evidence type="ECO:0000313" key="1">
    <source>
        <dbReference type="EMBL" id="MFK7002026.1"/>
    </source>
</evidence>
<name>A0ABW8PCJ6_9FLAO</name>
<dbReference type="Proteomes" id="UP001621706">
    <property type="component" value="Unassembled WGS sequence"/>
</dbReference>
<dbReference type="PANTHER" id="PTHR34204:SF3">
    <property type="entry name" value="ASCH DOMAIN-CONTAINING PROTEIN"/>
    <property type="match status" value="1"/>
</dbReference>
<dbReference type="PANTHER" id="PTHR34204">
    <property type="entry name" value="RNA-BINDING ASCH DOMAIN PROTEIN"/>
    <property type="match status" value="1"/>
</dbReference>
<protein>
    <submittedName>
        <fullName evidence="1">Uncharacterized protein</fullName>
    </submittedName>
</protein>
<accession>A0ABW8PCJ6</accession>
<keyword evidence="2" id="KW-1185">Reference proteome</keyword>
<organism evidence="1 2">
    <name type="scientific">Flavobacterium oreochromis</name>
    <dbReference type="NCBI Taxonomy" id="2906078"/>
    <lineage>
        <taxon>Bacteria</taxon>
        <taxon>Pseudomonadati</taxon>
        <taxon>Bacteroidota</taxon>
        <taxon>Flavobacteriia</taxon>
        <taxon>Flavobacteriales</taxon>
        <taxon>Flavobacteriaceae</taxon>
        <taxon>Flavobacterium</taxon>
    </lineage>
</organism>
<evidence type="ECO:0000313" key="2">
    <source>
        <dbReference type="Proteomes" id="UP001621706"/>
    </source>
</evidence>
<dbReference type="EMBL" id="JAZGZP010000026">
    <property type="protein sequence ID" value="MFK7002026.1"/>
    <property type="molecule type" value="Genomic_DNA"/>
</dbReference>
<dbReference type="RefSeq" id="WP_088399890.1">
    <property type="nucleotide sequence ID" value="NZ_JAZGZP010000026.1"/>
</dbReference>
<proteinExistence type="predicted"/>
<sequence length="226" mass="26781">MLNYYIQTSINQINPDWKEKYHRFLHPEILTQFCHNLDYYFENDVHLDRLPQYKEEIKIDFSETVHEFKMVFEATNKEEELFLKIAQLLETTPFQNLLLILGQRLTSASVNDENGIPPLKETLLASCQLPFNHEISCARRAWEKHLSRGYTDFWGTMKGNNQEKEALVVQKINYVIENASWWNIFGHYKHGYVYEIRIENGNGIRWNQEGTKLIGFLEPFLESSIS</sequence>